<keyword evidence="1" id="KW-0812">Transmembrane</keyword>
<keyword evidence="1" id="KW-0472">Membrane</keyword>
<gene>
    <name evidence="2" type="ORF">UFOVP330_1</name>
</gene>
<feature type="transmembrane region" description="Helical" evidence="1">
    <location>
        <begin position="12"/>
        <end position="45"/>
    </location>
</feature>
<organism evidence="2">
    <name type="scientific">uncultured Caudovirales phage</name>
    <dbReference type="NCBI Taxonomy" id="2100421"/>
    <lineage>
        <taxon>Viruses</taxon>
        <taxon>Duplodnaviria</taxon>
        <taxon>Heunggongvirae</taxon>
        <taxon>Uroviricota</taxon>
        <taxon>Caudoviricetes</taxon>
        <taxon>Peduoviridae</taxon>
        <taxon>Maltschvirus</taxon>
        <taxon>Maltschvirus maltsch</taxon>
    </lineage>
</organism>
<name>A0A6J5LYU3_9CAUD</name>
<keyword evidence="1" id="KW-1133">Transmembrane helix</keyword>
<protein>
    <submittedName>
        <fullName evidence="2">Uncharacterized protein</fullName>
    </submittedName>
</protein>
<reference evidence="2" key="1">
    <citation type="submission" date="2020-04" db="EMBL/GenBank/DDBJ databases">
        <authorList>
            <person name="Chiriac C."/>
            <person name="Salcher M."/>
            <person name="Ghai R."/>
            <person name="Kavagutti S V."/>
        </authorList>
    </citation>
    <scope>NUCLEOTIDE SEQUENCE</scope>
</reference>
<evidence type="ECO:0000313" key="2">
    <source>
        <dbReference type="EMBL" id="CAB4138333.1"/>
    </source>
</evidence>
<proteinExistence type="predicted"/>
<feature type="non-terminal residue" evidence="2">
    <location>
        <position position="1"/>
    </location>
</feature>
<sequence>PAVFFVGVVGTIFVALVVAFVISPLMLGAALFVLCFGAPIVGFLLRRDE</sequence>
<dbReference type="EMBL" id="LR796344">
    <property type="protein sequence ID" value="CAB4138333.1"/>
    <property type="molecule type" value="Genomic_DNA"/>
</dbReference>
<accession>A0A6J5LYU3</accession>
<evidence type="ECO:0000256" key="1">
    <source>
        <dbReference type="SAM" id="Phobius"/>
    </source>
</evidence>